<protein>
    <recommendedName>
        <fullName evidence="3">DUF8175 domain-containing protein</fullName>
    </recommendedName>
</protein>
<proteinExistence type="predicted"/>
<dbReference type="InterPro" id="IPR058488">
    <property type="entry name" value="DUF8175"/>
</dbReference>
<evidence type="ECO:0000259" key="3">
    <source>
        <dbReference type="Pfam" id="PF26526"/>
    </source>
</evidence>
<comment type="caution">
    <text evidence="5">The sequence shown here is derived from an EMBL/GenBank/DDBJ whole genome shotgun (WGS) entry which is preliminary data.</text>
</comment>
<dbReference type="RefSeq" id="WP_171674213.1">
    <property type="nucleotide sequence ID" value="NZ_BAAAGT010000001.1"/>
</dbReference>
<dbReference type="Pfam" id="PF26526">
    <property type="entry name" value="DUF8175"/>
    <property type="match status" value="1"/>
</dbReference>
<sequence>MGLFSRSSDDDADGGGPTGLWQERGFLAAAIVVGAILICVALWFFVRDPGTSTSNPQPTPVVTGPPSEQPSEEPTEPVATPTDPVGTTTPSAPPVSGKGGCKTVSPAPGIPRIAPAGVTWQFEDDMLFPTQQEAGPALMSARGVRSCFAHSPTGAVFATFTLLAQIKNPALTPDVLANRIAPSKGRTVAIEQNKATPTPFSEVKTAQFVGFKVLDYQPNRAIVSIAVAFDERRVAALPVTMVWTSGDWKGLLQADGSFNGTTEPDLLGSMAGYVRFKGA</sequence>
<evidence type="ECO:0000313" key="7">
    <source>
        <dbReference type="Proteomes" id="UP000553957"/>
    </source>
</evidence>
<feature type="region of interest" description="Disordered" evidence="1">
    <location>
        <begin position="51"/>
        <end position="108"/>
    </location>
</feature>
<dbReference type="EMBL" id="JABJRC010000003">
    <property type="protein sequence ID" value="NOL41729.1"/>
    <property type="molecule type" value="Genomic_DNA"/>
</dbReference>
<dbReference type="Proteomes" id="UP000534306">
    <property type="component" value="Unassembled WGS sequence"/>
</dbReference>
<evidence type="ECO:0000313" key="5">
    <source>
        <dbReference type="EMBL" id="NOL41729.1"/>
    </source>
</evidence>
<evidence type="ECO:0000256" key="2">
    <source>
        <dbReference type="SAM" id="Phobius"/>
    </source>
</evidence>
<keyword evidence="2" id="KW-0812">Transmembrane</keyword>
<gene>
    <name evidence="4" type="ORF">HNR71_001098</name>
    <name evidence="5" type="ORF">HPO96_15890</name>
</gene>
<dbReference type="Proteomes" id="UP000553957">
    <property type="component" value="Unassembled WGS sequence"/>
</dbReference>
<feature type="domain" description="DUF8175" evidence="3">
    <location>
        <begin position="80"/>
        <end position="274"/>
    </location>
</feature>
<keyword evidence="2" id="KW-0472">Membrane</keyword>
<evidence type="ECO:0000256" key="1">
    <source>
        <dbReference type="SAM" id="MobiDB-lite"/>
    </source>
</evidence>
<evidence type="ECO:0000313" key="6">
    <source>
        <dbReference type="Proteomes" id="UP000534306"/>
    </source>
</evidence>
<keyword evidence="6" id="KW-1185">Reference proteome</keyword>
<evidence type="ECO:0000313" key="4">
    <source>
        <dbReference type="EMBL" id="MBB6565461.1"/>
    </source>
</evidence>
<dbReference type="EMBL" id="JACHKF010000001">
    <property type="protein sequence ID" value="MBB6565461.1"/>
    <property type="molecule type" value="Genomic_DNA"/>
</dbReference>
<organism evidence="5 6">
    <name type="scientific">Kribbella sandramycini</name>
    <dbReference type="NCBI Taxonomy" id="60450"/>
    <lineage>
        <taxon>Bacteria</taxon>
        <taxon>Bacillati</taxon>
        <taxon>Actinomycetota</taxon>
        <taxon>Actinomycetes</taxon>
        <taxon>Propionibacteriales</taxon>
        <taxon>Kribbellaceae</taxon>
        <taxon>Kribbella</taxon>
    </lineage>
</organism>
<reference evidence="4 7" key="2">
    <citation type="submission" date="2020-08" db="EMBL/GenBank/DDBJ databases">
        <title>Sequencing the genomes of 1000 actinobacteria strains.</title>
        <authorList>
            <person name="Klenk H.-P."/>
        </authorList>
    </citation>
    <scope>NUCLEOTIDE SEQUENCE [LARGE SCALE GENOMIC DNA]</scope>
    <source>
        <strain evidence="4 7">DSM 15626</strain>
    </source>
</reference>
<keyword evidence="2" id="KW-1133">Transmembrane helix</keyword>
<dbReference type="AlphaFoldDB" id="A0A7Y4KZW8"/>
<accession>A0A7Y4KZW8</accession>
<name>A0A7Y4KZW8_9ACTN</name>
<feature type="transmembrane region" description="Helical" evidence="2">
    <location>
        <begin position="26"/>
        <end position="46"/>
    </location>
</feature>
<reference evidence="5 6" key="1">
    <citation type="submission" date="2020-05" db="EMBL/GenBank/DDBJ databases">
        <title>Genome sequence of Kribbella sandramycini ATCC 39419.</title>
        <authorList>
            <person name="Maclea K.S."/>
            <person name="Fair J.L."/>
        </authorList>
    </citation>
    <scope>NUCLEOTIDE SEQUENCE [LARGE SCALE GENOMIC DNA]</scope>
    <source>
        <strain evidence="5 6">ATCC 39419</strain>
    </source>
</reference>